<dbReference type="KEGG" id="eiv:EIN_113840"/>
<dbReference type="RefSeq" id="XP_004185606.1">
    <property type="nucleotide sequence ID" value="XM_004185558.1"/>
</dbReference>
<dbReference type="VEuPathDB" id="AmoebaDB:EIN_113840"/>
<evidence type="ECO:0000313" key="2">
    <source>
        <dbReference type="EMBL" id="ELP86260.1"/>
    </source>
</evidence>
<dbReference type="Proteomes" id="UP000014680">
    <property type="component" value="Unassembled WGS sequence"/>
</dbReference>
<dbReference type="AlphaFoldDB" id="A0A0A1TXW5"/>
<organism evidence="2 3">
    <name type="scientific">Entamoeba invadens IP1</name>
    <dbReference type="NCBI Taxonomy" id="370355"/>
    <lineage>
        <taxon>Eukaryota</taxon>
        <taxon>Amoebozoa</taxon>
        <taxon>Evosea</taxon>
        <taxon>Archamoebae</taxon>
        <taxon>Mastigamoebida</taxon>
        <taxon>Entamoebidae</taxon>
        <taxon>Entamoeba</taxon>
    </lineage>
</organism>
<keyword evidence="3" id="KW-1185">Reference proteome</keyword>
<evidence type="ECO:0000313" key="3">
    <source>
        <dbReference type="Proteomes" id="UP000014680"/>
    </source>
</evidence>
<dbReference type="GeneID" id="14885224"/>
<dbReference type="EMBL" id="KB207005">
    <property type="protein sequence ID" value="ELP86260.1"/>
    <property type="molecule type" value="Genomic_DNA"/>
</dbReference>
<protein>
    <submittedName>
        <fullName evidence="2">Uncharacterized protein</fullName>
    </submittedName>
</protein>
<sequence length="510" mass="58498">MISTVIHLLFVTAFFELVESQDQNHRVCMIDFGAIDMDTNAKYMTKSWDCYDRIPNPKNEVLAMNLDLACYVHENMMFLHKASRTVNRCGQWLQIIGPSQSQMNCMIAGYRNYDRPNLTDDKEERLISVTPQLFTTFTGGFENQAEDMTQVTVSFSDIGISATPTLFVLNRTETEVNVQIVNANKVQSMIGFGRISTKELLYYNKNLDDTFTLPLYNENIYVSLIALDSENINIDNINLATGDRYVSGVRFEQNKILKCKFFTETQVFEEGSTFEETMFFKWYIKHIKMDATGTMYDSALANIVLNIEETETKLSFFYPTEILMNNDFREFIFKFRITNFEGFMLKRADLELTKNYQQIDEENTEYTEQNLKTKMTINETSGEVKIRALFSKKIKLFSNTVSFVFGTSIGSKISIGTSYLIRSDIYVDQPDCNSTSFDCEHTECLTLDNDTVQDGPNPFTKECRPTCGTCFDVFKCSTSGKCVNEKVINLRSSSLSIFSSLFLILLALFL</sequence>
<reference evidence="2 3" key="1">
    <citation type="submission" date="2012-10" db="EMBL/GenBank/DDBJ databases">
        <authorList>
            <person name="Zafar N."/>
            <person name="Inman J."/>
            <person name="Hall N."/>
            <person name="Lorenzi H."/>
            <person name="Caler E."/>
        </authorList>
    </citation>
    <scope>NUCLEOTIDE SEQUENCE [LARGE SCALE GENOMIC DNA]</scope>
    <source>
        <strain evidence="2 3">IP1</strain>
    </source>
</reference>
<feature type="chain" id="PRO_5001979984" evidence="1">
    <location>
        <begin position="21"/>
        <end position="510"/>
    </location>
</feature>
<gene>
    <name evidence="2" type="ORF">EIN_113840</name>
</gene>
<evidence type="ECO:0000256" key="1">
    <source>
        <dbReference type="SAM" id="SignalP"/>
    </source>
</evidence>
<name>A0A0A1TXW5_ENTIV</name>
<accession>A0A0A1TXW5</accession>
<feature type="signal peptide" evidence="1">
    <location>
        <begin position="1"/>
        <end position="20"/>
    </location>
</feature>
<keyword evidence="1" id="KW-0732">Signal</keyword>
<proteinExistence type="predicted"/>